<sequence length="10" mass="1185">MNYGEAKPEF</sequence>
<protein>
    <submittedName>
        <fullName evidence="1">Uncharacterized protein</fullName>
    </submittedName>
</protein>
<evidence type="ECO:0000313" key="2">
    <source>
        <dbReference type="Proteomes" id="UP000198900"/>
    </source>
</evidence>
<dbReference type="EMBL" id="FNDI01000001">
    <property type="protein sequence ID" value="SDG97282.1"/>
    <property type="molecule type" value="Genomic_DNA"/>
</dbReference>
<gene>
    <name evidence="1" type="ORF">SAMN04487926_101465</name>
</gene>
<comment type="caution">
    <text evidence="1">The sequence shown here is derived from an EMBL/GenBank/DDBJ whole genome shotgun (WGS) entry which is preliminary data.</text>
</comment>
<accession>A0A7Z7B2G2</accession>
<evidence type="ECO:0000313" key="1">
    <source>
        <dbReference type="EMBL" id="SDG97282.1"/>
    </source>
</evidence>
<name>A0A7Z7B2G2_9BURK</name>
<keyword evidence="2" id="KW-1185">Reference proteome</keyword>
<reference evidence="1" key="1">
    <citation type="submission" date="2016-10" db="EMBL/GenBank/DDBJ databases">
        <authorList>
            <person name="Varghese N."/>
            <person name="Submissions S."/>
        </authorList>
    </citation>
    <scope>NUCLEOTIDE SEQUENCE [LARGE SCALE GENOMIC DNA]</scope>
    <source>
        <strain evidence="1">YR281</strain>
    </source>
</reference>
<proteinExistence type="predicted"/>
<dbReference type="Proteomes" id="UP000198900">
    <property type="component" value="Unassembled WGS sequence"/>
</dbReference>
<organism evidence="1 2">
    <name type="scientific">Paraburkholderia steynii</name>
    <dbReference type="NCBI Taxonomy" id="1245441"/>
    <lineage>
        <taxon>Bacteria</taxon>
        <taxon>Pseudomonadati</taxon>
        <taxon>Pseudomonadota</taxon>
        <taxon>Betaproteobacteria</taxon>
        <taxon>Burkholderiales</taxon>
        <taxon>Burkholderiaceae</taxon>
        <taxon>Paraburkholderia</taxon>
    </lineage>
</organism>